<reference evidence="2 3" key="1">
    <citation type="journal article" date="2020" name="Nature">
        <title>Six reference-quality genomes reveal evolution of bat adaptations.</title>
        <authorList>
            <person name="Jebb D."/>
            <person name="Huang Z."/>
            <person name="Pippel M."/>
            <person name="Hughes G.M."/>
            <person name="Lavrichenko K."/>
            <person name="Devanna P."/>
            <person name="Winkler S."/>
            <person name="Jermiin L.S."/>
            <person name="Skirmuntt E.C."/>
            <person name="Katzourakis A."/>
            <person name="Burkitt-Gray L."/>
            <person name="Ray D.A."/>
            <person name="Sullivan K.A.M."/>
            <person name="Roscito J.G."/>
            <person name="Kirilenko B.M."/>
            <person name="Davalos L.M."/>
            <person name="Corthals A.P."/>
            <person name="Power M.L."/>
            <person name="Jones G."/>
            <person name="Ransome R.D."/>
            <person name="Dechmann D.K.N."/>
            <person name="Locatelli A.G."/>
            <person name="Puechmaille S.J."/>
            <person name="Fedrigo O."/>
            <person name="Jarvis E.D."/>
            <person name="Hiller M."/>
            <person name="Vernes S.C."/>
            <person name="Myers E.W."/>
            <person name="Teeling E.C."/>
        </authorList>
    </citation>
    <scope>NUCLEOTIDE SEQUENCE [LARGE SCALE GENOMIC DNA]</scope>
    <source>
        <strain evidence="2">MRouAeg1</strain>
        <tissue evidence="2">Muscle</tissue>
    </source>
</reference>
<sequence length="146" mass="16671">MCCNYHWHRLRGPLPLPTPRSLSSLFPSLEHMLRTREVHLEDHPLHAEPNCDRRLLRLEGWFGSIDCLVAATFSVHRTRGVCHHCRGQGAPHTRGGSGHRRMPPLQLLGREPHRKTGQVPSSQDTRARDIPKTCQKPFSRAISQLE</sequence>
<evidence type="ECO:0000256" key="1">
    <source>
        <dbReference type="SAM" id="MobiDB-lite"/>
    </source>
</evidence>
<evidence type="ECO:0000313" key="2">
    <source>
        <dbReference type="EMBL" id="KAF6475029.1"/>
    </source>
</evidence>
<dbReference type="AlphaFoldDB" id="A0A7J8HT09"/>
<comment type="caution">
    <text evidence="2">The sequence shown here is derived from an EMBL/GenBank/DDBJ whole genome shotgun (WGS) entry which is preliminary data.</text>
</comment>
<name>A0A7J8HT09_ROUAE</name>
<organism evidence="2 3">
    <name type="scientific">Rousettus aegyptiacus</name>
    <name type="common">Egyptian fruit bat</name>
    <name type="synonym">Pteropus aegyptiacus</name>
    <dbReference type="NCBI Taxonomy" id="9407"/>
    <lineage>
        <taxon>Eukaryota</taxon>
        <taxon>Metazoa</taxon>
        <taxon>Chordata</taxon>
        <taxon>Craniata</taxon>
        <taxon>Vertebrata</taxon>
        <taxon>Euteleostomi</taxon>
        <taxon>Mammalia</taxon>
        <taxon>Eutheria</taxon>
        <taxon>Laurasiatheria</taxon>
        <taxon>Chiroptera</taxon>
        <taxon>Yinpterochiroptera</taxon>
        <taxon>Pteropodoidea</taxon>
        <taxon>Pteropodidae</taxon>
        <taxon>Rousettinae</taxon>
        <taxon>Rousettus</taxon>
    </lineage>
</organism>
<accession>A0A7J8HT09</accession>
<evidence type="ECO:0000313" key="3">
    <source>
        <dbReference type="Proteomes" id="UP000593571"/>
    </source>
</evidence>
<keyword evidence="3" id="KW-1185">Reference proteome</keyword>
<dbReference type="Proteomes" id="UP000593571">
    <property type="component" value="Unassembled WGS sequence"/>
</dbReference>
<feature type="region of interest" description="Disordered" evidence="1">
    <location>
        <begin position="88"/>
        <end position="146"/>
    </location>
</feature>
<gene>
    <name evidence="2" type="ORF">HJG63_011122</name>
</gene>
<protein>
    <submittedName>
        <fullName evidence="2">Uncharacterized protein</fullName>
    </submittedName>
</protein>
<dbReference type="EMBL" id="JACASE010000004">
    <property type="protein sequence ID" value="KAF6475029.1"/>
    <property type="molecule type" value="Genomic_DNA"/>
</dbReference>
<proteinExistence type="predicted"/>